<accession>A0A0R3XD23</accession>
<evidence type="ECO:0000313" key="1">
    <source>
        <dbReference type="EMBL" id="VDM36465.1"/>
    </source>
</evidence>
<keyword evidence="2" id="KW-1185">Reference proteome</keyword>
<proteinExistence type="predicted"/>
<name>A0A0R3XD23_HYDTA</name>
<reference evidence="1 2" key="2">
    <citation type="submission" date="2018-11" db="EMBL/GenBank/DDBJ databases">
        <authorList>
            <consortium name="Pathogen Informatics"/>
        </authorList>
    </citation>
    <scope>NUCLEOTIDE SEQUENCE [LARGE SCALE GENOMIC DNA]</scope>
</reference>
<sequence length="110" mass="12701">MLRQWKMQSHVDSLDHMTVEFPTITEKPQRQPILKSRIRFIDPSEAASMKSRPFDEEALGTAQHRRYNHLFPDSPFFLSDSSHPVPLEGHYSNQSALRHANLTSMTKSVP</sequence>
<dbReference type="AlphaFoldDB" id="A0A0R3XD23"/>
<evidence type="ECO:0000313" key="3">
    <source>
        <dbReference type="WBParaSite" id="TTAC_0001145001-mRNA-1"/>
    </source>
</evidence>
<evidence type="ECO:0000313" key="2">
    <source>
        <dbReference type="Proteomes" id="UP000274429"/>
    </source>
</evidence>
<dbReference type="Proteomes" id="UP000274429">
    <property type="component" value="Unassembled WGS sequence"/>
</dbReference>
<dbReference type="WBParaSite" id="TTAC_0001145001-mRNA-1">
    <property type="protein sequence ID" value="TTAC_0001145001-mRNA-1"/>
    <property type="gene ID" value="TTAC_0001145001"/>
</dbReference>
<organism evidence="3">
    <name type="scientific">Hydatigena taeniaeformis</name>
    <name type="common">Feline tapeworm</name>
    <name type="synonym">Taenia taeniaeformis</name>
    <dbReference type="NCBI Taxonomy" id="6205"/>
    <lineage>
        <taxon>Eukaryota</taxon>
        <taxon>Metazoa</taxon>
        <taxon>Spiralia</taxon>
        <taxon>Lophotrochozoa</taxon>
        <taxon>Platyhelminthes</taxon>
        <taxon>Cestoda</taxon>
        <taxon>Eucestoda</taxon>
        <taxon>Cyclophyllidea</taxon>
        <taxon>Taeniidae</taxon>
        <taxon>Hydatigera</taxon>
    </lineage>
</organism>
<protein>
    <submittedName>
        <fullName evidence="3">HDNR domain-containing protein</fullName>
    </submittedName>
</protein>
<gene>
    <name evidence="1" type="ORF">TTAC_LOCUS11433</name>
</gene>
<dbReference type="EMBL" id="UYWX01024160">
    <property type="protein sequence ID" value="VDM36465.1"/>
    <property type="molecule type" value="Genomic_DNA"/>
</dbReference>
<reference evidence="3" key="1">
    <citation type="submission" date="2017-02" db="UniProtKB">
        <authorList>
            <consortium name="WormBaseParasite"/>
        </authorList>
    </citation>
    <scope>IDENTIFICATION</scope>
</reference>